<protein>
    <submittedName>
        <fullName evidence="1">Uncharacterized protein</fullName>
    </submittedName>
</protein>
<dbReference type="AlphaFoldDB" id="A0AAW1NGS7"/>
<organism evidence="1 2">
    <name type="scientific">Saponaria officinalis</name>
    <name type="common">Common soapwort</name>
    <name type="synonym">Lychnis saponaria</name>
    <dbReference type="NCBI Taxonomy" id="3572"/>
    <lineage>
        <taxon>Eukaryota</taxon>
        <taxon>Viridiplantae</taxon>
        <taxon>Streptophyta</taxon>
        <taxon>Embryophyta</taxon>
        <taxon>Tracheophyta</taxon>
        <taxon>Spermatophyta</taxon>
        <taxon>Magnoliopsida</taxon>
        <taxon>eudicotyledons</taxon>
        <taxon>Gunneridae</taxon>
        <taxon>Pentapetalae</taxon>
        <taxon>Caryophyllales</taxon>
        <taxon>Caryophyllaceae</taxon>
        <taxon>Caryophylleae</taxon>
        <taxon>Saponaria</taxon>
    </lineage>
</organism>
<dbReference type="Proteomes" id="UP001443914">
    <property type="component" value="Unassembled WGS sequence"/>
</dbReference>
<reference evidence="1" key="1">
    <citation type="submission" date="2024-03" db="EMBL/GenBank/DDBJ databases">
        <title>WGS assembly of Saponaria officinalis var. Norfolk2.</title>
        <authorList>
            <person name="Jenkins J."/>
            <person name="Shu S."/>
            <person name="Grimwood J."/>
            <person name="Barry K."/>
            <person name="Goodstein D."/>
            <person name="Schmutz J."/>
            <person name="Leebens-Mack J."/>
            <person name="Osbourn A."/>
        </authorList>
    </citation>
    <scope>NUCLEOTIDE SEQUENCE [LARGE SCALE GENOMIC DNA]</scope>
    <source>
        <strain evidence="1">JIC</strain>
    </source>
</reference>
<evidence type="ECO:0000313" key="2">
    <source>
        <dbReference type="Proteomes" id="UP001443914"/>
    </source>
</evidence>
<accession>A0AAW1NGS7</accession>
<keyword evidence="2" id="KW-1185">Reference proteome</keyword>
<sequence length="138" mass="15888">MPPKDKQKVLIKLIESESEIEKDELVLDKLNDLEIVRFERTESENDAKLFEAIISQIIKAAADTENVSKTGKIEDIPSMSKTSKRRFFVVHVKGKFKGFSFDHLLMARKKTLYFLAVQREEVGWMQVMDSELPIKGAK</sequence>
<name>A0AAW1NGS7_SAPOF</name>
<evidence type="ECO:0000313" key="1">
    <source>
        <dbReference type="EMBL" id="KAK9755928.1"/>
    </source>
</evidence>
<gene>
    <name evidence="1" type="ORF">RND81_01G060000</name>
</gene>
<proteinExistence type="predicted"/>
<dbReference type="EMBL" id="JBDFQZ010000001">
    <property type="protein sequence ID" value="KAK9755928.1"/>
    <property type="molecule type" value="Genomic_DNA"/>
</dbReference>
<comment type="caution">
    <text evidence="1">The sequence shown here is derived from an EMBL/GenBank/DDBJ whole genome shotgun (WGS) entry which is preliminary data.</text>
</comment>